<keyword evidence="4" id="KW-1185">Reference proteome</keyword>
<evidence type="ECO:0000313" key="4">
    <source>
        <dbReference type="Proteomes" id="UP000775547"/>
    </source>
</evidence>
<dbReference type="Pfam" id="PF20415">
    <property type="entry name" value="DUF6699"/>
    <property type="match status" value="1"/>
</dbReference>
<reference evidence="3" key="2">
    <citation type="submission" date="2021-10" db="EMBL/GenBank/DDBJ databases">
        <title>Phylogenomics reveals ancestral predisposition of the termite-cultivated fungus Termitomyces towards a domesticated lifestyle.</title>
        <authorList>
            <person name="Auxier B."/>
            <person name="Grum-Grzhimaylo A."/>
            <person name="Cardenas M.E."/>
            <person name="Lodge J.D."/>
            <person name="Laessoe T."/>
            <person name="Pedersen O."/>
            <person name="Smith M.E."/>
            <person name="Kuyper T.W."/>
            <person name="Franco-Molano E.A."/>
            <person name="Baroni T.J."/>
            <person name="Aanen D.K."/>
        </authorList>
    </citation>
    <scope>NUCLEOTIDE SEQUENCE</scope>
    <source>
        <strain evidence="3">AP01</strain>
        <tissue evidence="3">Mycelium</tissue>
    </source>
</reference>
<evidence type="ECO:0000313" key="3">
    <source>
        <dbReference type="EMBL" id="KAG5640264.1"/>
    </source>
</evidence>
<proteinExistence type="predicted"/>
<feature type="region of interest" description="Disordered" evidence="1">
    <location>
        <begin position="91"/>
        <end position="115"/>
    </location>
</feature>
<dbReference type="InterPro" id="IPR046522">
    <property type="entry name" value="DUF6699"/>
</dbReference>
<dbReference type="AlphaFoldDB" id="A0A9P7G001"/>
<feature type="compositionally biased region" description="Low complexity" evidence="1">
    <location>
        <begin position="288"/>
        <end position="301"/>
    </location>
</feature>
<feature type="compositionally biased region" description="Low complexity" evidence="1">
    <location>
        <begin position="14"/>
        <end position="32"/>
    </location>
</feature>
<name>A0A9P7G001_9AGAR</name>
<sequence length="457" mass="48303">MGKTVRFNTSNKDSNPPSQSPSTSRSSRSTSSLPPPTITPASGYGSRVRSLNPLAPPAPGPYHSSPLGHDQVADFSPRVMMTPIIPTIPLVDAQSPRSGQWAPDLSPPPVASSPYVRVAIPDPQVEATWALPPDPLSRPSNPSFNPLRPSLTAVDPTGVRKTMLETGNTPRPSGPAPNRCSPTSTSAQSPPSQNPHRAAGPDAVSLSSTLKAVSPASSSHWSTASSSTMCDPQSPPLKLTASKEGYPGPKPLGTASVQYYATTALSPPLNPSQHYRGDSDPTAKLWLSPTPTTGRTSSHTTAISPRGGPKLHPLLSTETQPNSPCNLSSYTAITVAIGGVAWVQPAIDNSIPVHEMLIKVTGLPWQFRITARANTNTTITVGDVFLGIYQNLQSDVLLVELAALEQQQDNSNLERANTSCGSRGGRTLKRIDWLGQNAMFGGLRKGSDGVWKMDVAY</sequence>
<feature type="domain" description="DUF6699" evidence="2">
    <location>
        <begin position="335"/>
        <end position="449"/>
    </location>
</feature>
<feature type="compositionally biased region" description="Polar residues" evidence="1">
    <location>
        <begin position="1"/>
        <end position="13"/>
    </location>
</feature>
<dbReference type="EMBL" id="JABCKV010000943">
    <property type="protein sequence ID" value="KAG5640264.1"/>
    <property type="molecule type" value="Genomic_DNA"/>
</dbReference>
<comment type="caution">
    <text evidence="3">The sequence shown here is derived from an EMBL/GenBank/DDBJ whole genome shotgun (WGS) entry which is preliminary data.</text>
</comment>
<feature type="compositionally biased region" description="Low complexity" evidence="1">
    <location>
        <begin position="181"/>
        <end position="195"/>
    </location>
</feature>
<gene>
    <name evidence="3" type="ORF">DXG03_009608</name>
</gene>
<reference evidence="3" key="1">
    <citation type="submission" date="2020-07" db="EMBL/GenBank/DDBJ databases">
        <authorList>
            <person name="Nieuwenhuis M."/>
            <person name="Van De Peppel L.J.J."/>
        </authorList>
    </citation>
    <scope>NUCLEOTIDE SEQUENCE</scope>
    <source>
        <strain evidence="3">AP01</strain>
        <tissue evidence="3">Mycelium</tissue>
    </source>
</reference>
<feature type="region of interest" description="Disordered" evidence="1">
    <location>
        <begin position="1"/>
        <end position="74"/>
    </location>
</feature>
<evidence type="ECO:0000256" key="1">
    <source>
        <dbReference type="SAM" id="MobiDB-lite"/>
    </source>
</evidence>
<feature type="compositionally biased region" description="Low complexity" evidence="1">
    <location>
        <begin position="212"/>
        <end position="227"/>
    </location>
</feature>
<protein>
    <recommendedName>
        <fullName evidence="2">DUF6699 domain-containing protein</fullName>
    </recommendedName>
</protein>
<feature type="region of interest" description="Disordered" evidence="1">
    <location>
        <begin position="128"/>
        <end position="250"/>
    </location>
</feature>
<accession>A0A9P7G001</accession>
<evidence type="ECO:0000259" key="2">
    <source>
        <dbReference type="Pfam" id="PF20415"/>
    </source>
</evidence>
<organism evidence="3 4">
    <name type="scientific">Asterophora parasitica</name>
    <dbReference type="NCBI Taxonomy" id="117018"/>
    <lineage>
        <taxon>Eukaryota</taxon>
        <taxon>Fungi</taxon>
        <taxon>Dikarya</taxon>
        <taxon>Basidiomycota</taxon>
        <taxon>Agaricomycotina</taxon>
        <taxon>Agaricomycetes</taxon>
        <taxon>Agaricomycetidae</taxon>
        <taxon>Agaricales</taxon>
        <taxon>Tricholomatineae</taxon>
        <taxon>Lyophyllaceae</taxon>
        <taxon>Asterophora</taxon>
    </lineage>
</organism>
<feature type="region of interest" description="Disordered" evidence="1">
    <location>
        <begin position="268"/>
        <end position="311"/>
    </location>
</feature>
<dbReference type="Proteomes" id="UP000775547">
    <property type="component" value="Unassembled WGS sequence"/>
</dbReference>